<gene>
    <name evidence="3" type="ORF">PACLA_8A083449</name>
</gene>
<organism evidence="3 4">
    <name type="scientific">Paramuricea clavata</name>
    <name type="common">Red gorgonian</name>
    <name type="synonym">Violescent sea-whip</name>
    <dbReference type="NCBI Taxonomy" id="317549"/>
    <lineage>
        <taxon>Eukaryota</taxon>
        <taxon>Metazoa</taxon>
        <taxon>Cnidaria</taxon>
        <taxon>Anthozoa</taxon>
        <taxon>Octocorallia</taxon>
        <taxon>Malacalcyonacea</taxon>
        <taxon>Plexauridae</taxon>
        <taxon>Paramuricea</taxon>
    </lineage>
</organism>
<dbReference type="GO" id="GO:0016491">
    <property type="term" value="F:oxidoreductase activity"/>
    <property type="evidence" value="ECO:0007669"/>
    <property type="project" value="UniProtKB-KW"/>
</dbReference>
<dbReference type="GO" id="GO:0051287">
    <property type="term" value="F:NAD binding"/>
    <property type="evidence" value="ECO:0007669"/>
    <property type="project" value="InterPro"/>
</dbReference>
<dbReference type="CDD" id="cd05300">
    <property type="entry name" value="2-Hacid_dh_1"/>
    <property type="match status" value="1"/>
</dbReference>
<proteinExistence type="predicted"/>
<keyword evidence="2" id="KW-0520">NAD</keyword>
<evidence type="ECO:0000313" key="3">
    <source>
        <dbReference type="EMBL" id="CAB3999382.1"/>
    </source>
</evidence>
<dbReference type="InterPro" id="IPR036291">
    <property type="entry name" value="NAD(P)-bd_dom_sf"/>
</dbReference>
<accession>A0A6S7HYT4</accession>
<dbReference type="FunFam" id="3.40.50.720:FF:000363">
    <property type="entry name" value="D-isomer specific 2-hydroxyacid dehydrogenase"/>
    <property type="match status" value="1"/>
</dbReference>
<dbReference type="SUPFAM" id="SSF51735">
    <property type="entry name" value="NAD(P)-binding Rossmann-fold domains"/>
    <property type="match status" value="1"/>
</dbReference>
<keyword evidence="1" id="KW-0560">Oxidoreductase</keyword>
<sequence>MADKKTHKPVHDALLASTACEELHVVRNVDDMHKFAFIREKKATKQKHNKHVSMATTSRDISPERLQDIEILLADPTLISKWLSHLPKLKWMQSTFAGVNAVFEQLPQDKPSPSFVLTRLAGVFGPIIAEYVVGHIIARERKFALCRKYQQSKEWGWWEELSYRELSELTIGILGFGDIGQEIARYCKSMRMTVNSIHRKIPTTKFSYVDESFSVEDLHECLKRCDYLCNVLPSTPNTVGLLSGDVLLSCKEKKTVLINVGRGDVISNDSILKALNNEWIGGAILDVVEQEPLSKDSPLWAHPQVTITPHVSGLTASSQVINIFLENFELYKAGKPMKYVVDWSKGY</sequence>
<keyword evidence="4" id="KW-1185">Reference proteome</keyword>
<dbReference type="Gene3D" id="3.40.50.720">
    <property type="entry name" value="NAD(P)-binding Rossmann-like Domain"/>
    <property type="match status" value="2"/>
</dbReference>
<dbReference type="EMBL" id="CACRXK020003575">
    <property type="protein sequence ID" value="CAB3999382.1"/>
    <property type="molecule type" value="Genomic_DNA"/>
</dbReference>
<reference evidence="3" key="1">
    <citation type="submission" date="2020-04" db="EMBL/GenBank/DDBJ databases">
        <authorList>
            <person name="Alioto T."/>
            <person name="Alioto T."/>
            <person name="Gomez Garrido J."/>
        </authorList>
    </citation>
    <scope>NUCLEOTIDE SEQUENCE</scope>
    <source>
        <strain evidence="3">A484AB</strain>
    </source>
</reference>
<name>A0A6S7HYT4_PARCT</name>
<evidence type="ECO:0000256" key="1">
    <source>
        <dbReference type="ARBA" id="ARBA00023002"/>
    </source>
</evidence>
<dbReference type="Pfam" id="PF02826">
    <property type="entry name" value="2-Hacid_dh_C"/>
    <property type="match status" value="1"/>
</dbReference>
<protein>
    <submittedName>
        <fullName evidence="3">Glyoxylate hydroxypyruvate reductase A-like</fullName>
    </submittedName>
</protein>
<comment type="caution">
    <text evidence="3">The sequence shown here is derived from an EMBL/GenBank/DDBJ whole genome shotgun (WGS) entry which is preliminary data.</text>
</comment>
<dbReference type="AlphaFoldDB" id="A0A6S7HYT4"/>
<dbReference type="SUPFAM" id="SSF52283">
    <property type="entry name" value="Formate/glycerate dehydrogenase catalytic domain-like"/>
    <property type="match status" value="1"/>
</dbReference>
<dbReference type="OrthoDB" id="298012at2759"/>
<dbReference type="Proteomes" id="UP001152795">
    <property type="component" value="Unassembled WGS sequence"/>
</dbReference>
<dbReference type="PANTHER" id="PTHR43333:SF1">
    <property type="entry name" value="D-ISOMER SPECIFIC 2-HYDROXYACID DEHYDROGENASE NAD-BINDING DOMAIN-CONTAINING PROTEIN"/>
    <property type="match status" value="1"/>
</dbReference>
<dbReference type="PANTHER" id="PTHR43333">
    <property type="entry name" value="2-HACID_DH_C DOMAIN-CONTAINING PROTEIN"/>
    <property type="match status" value="1"/>
</dbReference>
<dbReference type="InterPro" id="IPR006140">
    <property type="entry name" value="D-isomer_DH_NAD-bd"/>
</dbReference>
<evidence type="ECO:0000313" key="4">
    <source>
        <dbReference type="Proteomes" id="UP001152795"/>
    </source>
</evidence>
<evidence type="ECO:0000256" key="2">
    <source>
        <dbReference type="ARBA" id="ARBA00023027"/>
    </source>
</evidence>